<evidence type="ECO:0000313" key="12">
    <source>
        <dbReference type="EMBL" id="MBB6496923.1"/>
    </source>
</evidence>
<dbReference type="FunFam" id="3.40.50.880:FF:000010">
    <property type="entry name" value="uncharacterized protein LOC100176842 isoform X2"/>
    <property type="match status" value="1"/>
</dbReference>
<dbReference type="Proteomes" id="UP000590564">
    <property type="component" value="Unassembled WGS sequence"/>
</dbReference>
<evidence type="ECO:0000256" key="3">
    <source>
        <dbReference type="ARBA" id="ARBA00022898"/>
    </source>
</evidence>
<dbReference type="GO" id="GO:0008614">
    <property type="term" value="P:pyridoxine metabolic process"/>
    <property type="evidence" value="ECO:0007669"/>
    <property type="project" value="TreeGrafter"/>
</dbReference>
<evidence type="ECO:0000256" key="4">
    <source>
        <dbReference type="ARBA" id="ARBA00022962"/>
    </source>
</evidence>
<dbReference type="GO" id="GO:0036381">
    <property type="term" value="F:pyridoxal 5'-phosphate synthase (glutamine hydrolysing) activity"/>
    <property type="evidence" value="ECO:0007669"/>
    <property type="project" value="UniProtKB-UniRule"/>
</dbReference>
<dbReference type="EMBL" id="JACDUO010000001">
    <property type="protein sequence ID" value="MBA2863072.1"/>
    <property type="molecule type" value="Genomic_DNA"/>
</dbReference>
<keyword evidence="4 7" id="KW-0315">Glutamine amidotransferase</keyword>
<dbReference type="EC" id="3.5.1.2" evidence="7"/>
<dbReference type="Pfam" id="PF01174">
    <property type="entry name" value="SNO"/>
    <property type="match status" value="1"/>
</dbReference>
<keyword evidence="3 7" id="KW-0663">Pyridoxal phosphate</keyword>
<evidence type="ECO:0000313" key="13">
    <source>
        <dbReference type="Proteomes" id="UP000239462"/>
    </source>
</evidence>
<keyword evidence="10" id="KW-0808">Transferase</keyword>
<feature type="binding site" evidence="7 9">
    <location>
        <begin position="128"/>
        <end position="129"/>
    </location>
    <ligand>
        <name>L-glutamine</name>
        <dbReference type="ChEBI" id="CHEBI:58359"/>
    </ligand>
</feature>
<dbReference type="PROSITE" id="PS01236">
    <property type="entry name" value="PDXT_SNO_1"/>
    <property type="match status" value="1"/>
</dbReference>
<comment type="pathway">
    <text evidence="7">Cofactor biosynthesis; pyridoxal 5'-phosphate biosynthesis.</text>
</comment>
<feature type="binding site" evidence="7 9">
    <location>
        <position position="102"/>
    </location>
    <ligand>
        <name>L-glutamine</name>
        <dbReference type="ChEBI" id="CHEBI:58359"/>
    </ligand>
</feature>
<evidence type="ECO:0000313" key="10">
    <source>
        <dbReference type="EMBL" id="AVB76563.1"/>
    </source>
</evidence>
<gene>
    <name evidence="7 10" type="primary">pdxT</name>
    <name evidence="11" type="ORF">HNP94_000072</name>
    <name evidence="12" type="ORF">HNP96_000944</name>
    <name evidence="10" type="ORF">MMJJ_11820</name>
</gene>
<dbReference type="InterPro" id="IPR029062">
    <property type="entry name" value="Class_I_gatase-like"/>
</dbReference>
<name>A0A2L1CB69_METMI</name>
<dbReference type="EMBL" id="JACHED010000001">
    <property type="protein sequence ID" value="MBB6496923.1"/>
    <property type="molecule type" value="Genomic_DNA"/>
</dbReference>
<dbReference type="GO" id="GO:0042823">
    <property type="term" value="P:pyridoxal phosphate biosynthetic process"/>
    <property type="evidence" value="ECO:0007669"/>
    <property type="project" value="UniProtKB-UniRule"/>
</dbReference>
<evidence type="ECO:0000256" key="7">
    <source>
        <dbReference type="HAMAP-Rule" id="MF_01615"/>
    </source>
</evidence>
<dbReference type="CDD" id="cd01749">
    <property type="entry name" value="GATase1_PB"/>
    <property type="match status" value="1"/>
</dbReference>
<evidence type="ECO:0000256" key="2">
    <source>
        <dbReference type="ARBA" id="ARBA00022801"/>
    </source>
</evidence>
<proteinExistence type="inferred from homology"/>
<dbReference type="GO" id="GO:1903600">
    <property type="term" value="C:glutaminase complex"/>
    <property type="evidence" value="ECO:0007669"/>
    <property type="project" value="TreeGrafter"/>
</dbReference>
<comment type="subunit">
    <text evidence="7">In the presence of PdxS, forms a dodecamer of heterodimers. Only shows activity in the heterodimer.</text>
</comment>
<sequence length="187" mass="20570">MKIIGILGIQGDIEEHEDAVKKINCIPKRIRTVDDLEGIDALIIPGGESTTIGKLMVSYGFIDKIRNLKIPILGTCAGMVLLSKGTGKEQPLLEMLNVTIKRNAYGSQKDSFEKEIDLGGKKINAVFIRAPQVGEILSKDVEIISKDDENIVGIKEGNIMAISFHPELSDDGVIAYEYFLKNIVEKK</sequence>
<dbReference type="GO" id="GO:0004359">
    <property type="term" value="F:glutaminase activity"/>
    <property type="evidence" value="ECO:0007669"/>
    <property type="project" value="UniProtKB-UniRule"/>
</dbReference>
<dbReference type="GeneID" id="36102269"/>
<feature type="binding site" evidence="7 9">
    <location>
        <begin position="47"/>
        <end position="49"/>
    </location>
    <ligand>
        <name>L-glutamine</name>
        <dbReference type="ChEBI" id="CHEBI:58359"/>
    </ligand>
</feature>
<dbReference type="PIRSF" id="PIRSF005639">
    <property type="entry name" value="Glut_amidoT_SNO"/>
    <property type="match status" value="1"/>
</dbReference>
<dbReference type="GO" id="GO:0016740">
    <property type="term" value="F:transferase activity"/>
    <property type="evidence" value="ECO:0007669"/>
    <property type="project" value="UniProtKB-KW"/>
</dbReference>
<dbReference type="Gene3D" id="3.40.50.880">
    <property type="match status" value="1"/>
</dbReference>
<protein>
    <recommendedName>
        <fullName evidence="7">Pyridoxal 5'-phosphate synthase subunit PdxT</fullName>
        <ecNumber evidence="7">4.3.3.6</ecNumber>
    </recommendedName>
    <alternativeName>
        <fullName evidence="7">Pdx2</fullName>
    </alternativeName>
    <alternativeName>
        <fullName evidence="7">Pyridoxal 5'-phosphate synthase glutaminase subunit</fullName>
        <ecNumber evidence="7">3.5.1.2</ecNumber>
    </alternativeName>
</protein>
<keyword evidence="2 7" id="KW-0378">Hydrolase</keyword>
<dbReference type="InterPro" id="IPR002161">
    <property type="entry name" value="PdxT/SNO"/>
</dbReference>
<dbReference type="GO" id="GO:0005829">
    <property type="term" value="C:cytosol"/>
    <property type="evidence" value="ECO:0007669"/>
    <property type="project" value="TreeGrafter"/>
</dbReference>
<feature type="active site" description="Charge relay system" evidence="7 8">
    <location>
        <position position="167"/>
    </location>
</feature>
<comment type="catalytic activity">
    <reaction evidence="7">
        <text>aldehydo-D-ribose 5-phosphate + D-glyceraldehyde 3-phosphate + L-glutamine = pyridoxal 5'-phosphate + L-glutamate + phosphate + 3 H2O + H(+)</text>
        <dbReference type="Rhea" id="RHEA:31507"/>
        <dbReference type="ChEBI" id="CHEBI:15377"/>
        <dbReference type="ChEBI" id="CHEBI:15378"/>
        <dbReference type="ChEBI" id="CHEBI:29985"/>
        <dbReference type="ChEBI" id="CHEBI:43474"/>
        <dbReference type="ChEBI" id="CHEBI:58273"/>
        <dbReference type="ChEBI" id="CHEBI:58359"/>
        <dbReference type="ChEBI" id="CHEBI:59776"/>
        <dbReference type="ChEBI" id="CHEBI:597326"/>
        <dbReference type="EC" id="4.3.3.6"/>
    </reaction>
</comment>
<evidence type="ECO:0000313" key="15">
    <source>
        <dbReference type="Proteomes" id="UP000590564"/>
    </source>
</evidence>
<feature type="active site" description="Nucleophile" evidence="7 8">
    <location>
        <position position="76"/>
    </location>
</feature>
<dbReference type="UniPathway" id="UPA00245"/>
<dbReference type="InterPro" id="IPR021196">
    <property type="entry name" value="PdxT/SNO_CS"/>
</dbReference>
<evidence type="ECO:0000256" key="6">
    <source>
        <dbReference type="ARBA" id="ARBA00049534"/>
    </source>
</evidence>
<organism evidence="10 13">
    <name type="scientific">Methanococcus maripaludis</name>
    <name type="common">Methanococcus deltae</name>
    <dbReference type="NCBI Taxonomy" id="39152"/>
    <lineage>
        <taxon>Archaea</taxon>
        <taxon>Methanobacteriati</taxon>
        <taxon>Methanobacteriota</taxon>
        <taxon>Methanomada group</taxon>
        <taxon>Methanococci</taxon>
        <taxon>Methanococcales</taxon>
        <taxon>Methanococcaceae</taxon>
        <taxon>Methanococcus</taxon>
    </lineage>
</organism>
<comment type="catalytic activity">
    <reaction evidence="6 7">
        <text>L-glutamine + H2O = L-glutamate + NH4(+)</text>
        <dbReference type="Rhea" id="RHEA:15889"/>
        <dbReference type="ChEBI" id="CHEBI:15377"/>
        <dbReference type="ChEBI" id="CHEBI:28938"/>
        <dbReference type="ChEBI" id="CHEBI:29985"/>
        <dbReference type="ChEBI" id="CHEBI:58359"/>
        <dbReference type="EC" id="3.5.1.2"/>
    </reaction>
</comment>
<evidence type="ECO:0000256" key="8">
    <source>
        <dbReference type="PIRSR" id="PIRSR005639-1"/>
    </source>
</evidence>
<reference evidence="13" key="1">
    <citation type="journal article" date="2018" name="Genome Announc.">
        <title>Complete Genome Sequence of the Methanococcus maripaludis Type Strain JJ (DSM 2067), a Model for Selenoprotein Synthesis in Archaea.</title>
        <authorList>
            <person name="Poehlein A."/>
            <person name="Heym D."/>
            <person name="Quitzke V."/>
            <person name="Fersch J."/>
            <person name="Daniel R."/>
            <person name="Rother M."/>
        </authorList>
    </citation>
    <scope>NUCLEOTIDE SEQUENCE [LARGE SCALE GENOMIC DNA]</scope>
    <source>
        <strain evidence="13">DSM 2067</strain>
    </source>
</reference>
<dbReference type="PROSITE" id="PS51273">
    <property type="entry name" value="GATASE_TYPE_1"/>
    <property type="match status" value="1"/>
</dbReference>
<dbReference type="HAMAP" id="MF_01615">
    <property type="entry name" value="PdxT"/>
    <property type="match status" value="1"/>
</dbReference>
<dbReference type="EMBL" id="CP026606">
    <property type="protein sequence ID" value="AVB76563.1"/>
    <property type="molecule type" value="Genomic_DNA"/>
</dbReference>
<evidence type="ECO:0000256" key="5">
    <source>
        <dbReference type="ARBA" id="ARBA00023239"/>
    </source>
</evidence>
<accession>A0A2L1CB69</accession>
<evidence type="ECO:0000256" key="9">
    <source>
        <dbReference type="PIRSR" id="PIRSR005639-2"/>
    </source>
</evidence>
<dbReference type="AlphaFoldDB" id="A0A2L1CB69"/>
<dbReference type="NCBIfam" id="TIGR03800">
    <property type="entry name" value="PLP_synth_Pdx2"/>
    <property type="match status" value="1"/>
</dbReference>
<feature type="active site" description="Charge relay system" evidence="7 8">
    <location>
        <position position="165"/>
    </location>
</feature>
<dbReference type="EC" id="4.3.3.6" evidence="7"/>
<dbReference type="PANTHER" id="PTHR31559:SF0">
    <property type="entry name" value="PYRIDOXAL 5'-PHOSPHATE SYNTHASE SUBUNIT SNO1-RELATED"/>
    <property type="match status" value="1"/>
</dbReference>
<comment type="function">
    <text evidence="7">Catalyzes the hydrolysis of glutamine to glutamate and ammonia as part of the biosynthesis of pyridoxal 5'-phosphate. The resulting ammonia molecule is channeled to the active site of PdxS.</text>
</comment>
<dbReference type="PANTHER" id="PTHR31559">
    <property type="entry name" value="PYRIDOXAL 5'-PHOSPHATE SYNTHASE SUBUNIT SNO"/>
    <property type="match status" value="1"/>
</dbReference>
<dbReference type="PROSITE" id="PS51130">
    <property type="entry name" value="PDXT_SNO_2"/>
    <property type="match status" value="1"/>
</dbReference>
<evidence type="ECO:0000256" key="1">
    <source>
        <dbReference type="ARBA" id="ARBA00008345"/>
    </source>
</evidence>
<dbReference type="KEGG" id="mmad:MMJJ_11820"/>
<reference evidence="10" key="2">
    <citation type="submission" date="2018-02" db="EMBL/GenBank/DDBJ databases">
        <title>Complete genome sequence of the Methanococcus maripaludis type strain JJ (DSM 2067), a model for selenoprotein synthesis in Archaea.</title>
        <authorList>
            <person name="Poehlein A."/>
            <person name="Heym D."/>
            <person name="Quitzke V."/>
            <person name="Fersch J."/>
            <person name="Daniel R."/>
            <person name="Rother M."/>
        </authorList>
    </citation>
    <scope>NUCLEOTIDE SEQUENCE [LARGE SCALE GENOMIC DNA]</scope>
    <source>
        <strain evidence="10">DSM 2067</strain>
    </source>
</reference>
<evidence type="ECO:0000313" key="14">
    <source>
        <dbReference type="Proteomes" id="UP000567099"/>
    </source>
</evidence>
<dbReference type="GO" id="GO:0006543">
    <property type="term" value="P:L-glutamine catabolic process"/>
    <property type="evidence" value="ECO:0007669"/>
    <property type="project" value="UniProtKB-UniRule"/>
</dbReference>
<keyword evidence="5 7" id="KW-0456">Lyase</keyword>
<dbReference type="SUPFAM" id="SSF52317">
    <property type="entry name" value="Class I glutamine amidotransferase-like"/>
    <property type="match status" value="1"/>
</dbReference>
<comment type="similarity">
    <text evidence="1 7">Belongs to the glutaminase PdxT/SNO family.</text>
</comment>
<evidence type="ECO:0000313" key="11">
    <source>
        <dbReference type="EMBL" id="MBA2863072.1"/>
    </source>
</evidence>
<dbReference type="Proteomes" id="UP000567099">
    <property type="component" value="Unassembled WGS sequence"/>
</dbReference>
<dbReference type="Proteomes" id="UP000239462">
    <property type="component" value="Chromosome"/>
</dbReference>
<dbReference type="RefSeq" id="WP_104838056.1">
    <property type="nucleotide sequence ID" value="NZ_CP026606.1"/>
</dbReference>
<reference evidence="11 14" key="3">
    <citation type="submission" date="2020-07" db="EMBL/GenBank/DDBJ databases">
        <title>Genomic Encyclopedia of Type Strains, Phase IV (KMG-V): Genome sequencing to study the core and pangenomes of soil and plant-associated prokaryotes.</title>
        <authorList>
            <person name="Whitman W."/>
        </authorList>
    </citation>
    <scope>NUCLEOTIDE SEQUENCE [LARGE SCALE GENOMIC DNA]</scope>
    <source>
        <strain evidence="11 14">C13</strain>
        <strain evidence="12 15">D1</strain>
    </source>
</reference>